<accession>A0A2N7FJK4</accession>
<comment type="caution">
    <text evidence="1">The sequence shown here is derived from an EMBL/GenBank/DDBJ whole genome shotgun (WGS) entry which is preliminary data.</text>
</comment>
<sequence>MMRSNFLVEGGDFCFKKHGFTAHFHPEFIDILCWLPRFSDAEKKTFDGYWLGLREFLSYIRDTSHALFEHLHINSSLENFGSFELWQSALISFRQHVDQKYKSSSNKNKYLGGVHFWTELLAHKNKIPRVFKLASFSLSTDDLKPATVVDAILPPHVLEAIGGSEIDNRSEMSRLIANLRAVEVMGDYELPRNFNGLSLDNKSEWLLTKRLSELRLALEDKFIEARRIRAGGLATIRAYRYLCPLLDEYLSFNGGSGRKNPKLKDVRELTYEQLRGGLLAWFWYRNGKIQIKEQNGKIYGAATTRLKEVREKEGLDVNLFGWNDRWFAERLGCTASLYSPALLILIFDNSINVSPATNLPIDCINDLGDTPFIEWYKRRANSTLFNVICSKLRVSSIDVVRHLKRVTEPYRDLPLYPEYENKLFLSFYSITGNKTKQGERLPRRPSDETFTVQTKATIGEISNGNWFATAEMVRKSVLLLSAMKGGVSKLKDEAQHVEGKNSTSYANRAPMKVKHDVIMREFKEWLQTLVTMRIDNAAEKLGVDPSEYTKRMEQIIESGFGGLVCSDPRGGAQDDVKEGEICNKVARCLTCKNKEHVFIETVDNVMHLLMWKEAINRAIEDERIDGTELNWHFWLSFIETILSRLTDSQVENKKALVADAAIQVNKRDNPYLLIDFKEIS</sequence>
<name>A0A2N7FJK4_VIBSP</name>
<proteinExistence type="predicted"/>
<evidence type="ECO:0000313" key="2">
    <source>
        <dbReference type="Proteomes" id="UP000235330"/>
    </source>
</evidence>
<reference evidence="2" key="1">
    <citation type="submission" date="2016-07" db="EMBL/GenBank/DDBJ databases">
        <title>Nontailed viruses are major unrecognized killers of bacteria in the ocean.</title>
        <authorList>
            <person name="Kauffman K."/>
            <person name="Hussain F."/>
            <person name="Yang J."/>
            <person name="Arevalo P."/>
            <person name="Brown J."/>
            <person name="Cutler M."/>
            <person name="Kelly L."/>
            <person name="Polz M.F."/>
        </authorList>
    </citation>
    <scope>NUCLEOTIDE SEQUENCE [LARGE SCALE GENOMIC DNA]</scope>
    <source>
        <strain evidence="2">10N.261.55.E11</strain>
    </source>
</reference>
<gene>
    <name evidence="1" type="ORF">BCU17_13175</name>
</gene>
<evidence type="ECO:0000313" key="1">
    <source>
        <dbReference type="EMBL" id="PMJ69484.1"/>
    </source>
</evidence>
<dbReference type="Proteomes" id="UP000235330">
    <property type="component" value="Unassembled WGS sequence"/>
</dbReference>
<protein>
    <submittedName>
        <fullName evidence="1">Uncharacterized protein</fullName>
    </submittedName>
</protein>
<dbReference type="RefSeq" id="WP_102515547.1">
    <property type="nucleotide sequence ID" value="NZ_CAWNSM010000010.1"/>
</dbReference>
<organism evidence="1 2">
    <name type="scientific">Vibrio splendidus</name>
    <dbReference type="NCBI Taxonomy" id="29497"/>
    <lineage>
        <taxon>Bacteria</taxon>
        <taxon>Pseudomonadati</taxon>
        <taxon>Pseudomonadota</taxon>
        <taxon>Gammaproteobacteria</taxon>
        <taxon>Vibrionales</taxon>
        <taxon>Vibrionaceae</taxon>
        <taxon>Vibrio</taxon>
    </lineage>
</organism>
<dbReference type="AlphaFoldDB" id="A0A2N7FJK4"/>
<dbReference type="EMBL" id="MCWU01000010">
    <property type="protein sequence ID" value="PMJ69484.1"/>
    <property type="molecule type" value="Genomic_DNA"/>
</dbReference>